<evidence type="ECO:0000313" key="3">
    <source>
        <dbReference type="Proteomes" id="UP000230790"/>
    </source>
</evidence>
<keyword evidence="1" id="KW-0732">Signal</keyword>
<dbReference type="EMBL" id="PGTN01000016">
    <property type="protein sequence ID" value="PJF48371.1"/>
    <property type="molecule type" value="Genomic_DNA"/>
</dbReference>
<accession>A0A2M8QEZ5</accession>
<proteinExistence type="predicted"/>
<evidence type="ECO:0000313" key="2">
    <source>
        <dbReference type="EMBL" id="PJF48371.1"/>
    </source>
</evidence>
<sequence length="201" mass="21906">MNIKALTILALLLVQACARAPFGSTAMLVPPPKDLSELVSKADIIAIGEVAEVIRQGYYGGYDATGRLILHAGEPDKPVSGVPFTDFSIKVERSLKDDGSIAAGQPIILRITGHPTNEVRRLSDDLQVDFPMSFPGDRHLLLLSKNPDGSYGFYYGPWSRLVIDGEIVRVSNGAKEPLKFANSERVFTPAELIDAIEQMVR</sequence>
<evidence type="ECO:0000256" key="1">
    <source>
        <dbReference type="SAM" id="SignalP"/>
    </source>
</evidence>
<reference evidence="2 3" key="1">
    <citation type="submission" date="2017-11" db="EMBL/GenBank/DDBJ databases">
        <title>Evolution of Phototrophy in the Chloroflexi Phylum Driven by Horizontal Gene Transfer.</title>
        <authorList>
            <person name="Ward L.M."/>
            <person name="Hemp J."/>
            <person name="Shih P.M."/>
            <person name="Mcglynn S.E."/>
            <person name="Fischer W."/>
        </authorList>
    </citation>
    <scope>NUCLEOTIDE SEQUENCE [LARGE SCALE GENOMIC DNA]</scope>
    <source>
        <strain evidence="2">JP3_7</strain>
    </source>
</reference>
<gene>
    <name evidence="2" type="ORF">CUN48_03800</name>
</gene>
<dbReference type="Proteomes" id="UP000230790">
    <property type="component" value="Unassembled WGS sequence"/>
</dbReference>
<dbReference type="AlphaFoldDB" id="A0A2M8QEZ5"/>
<feature type="chain" id="PRO_5014695784" evidence="1">
    <location>
        <begin position="21"/>
        <end position="201"/>
    </location>
</feature>
<comment type="caution">
    <text evidence="2">The sequence shown here is derived from an EMBL/GenBank/DDBJ whole genome shotgun (WGS) entry which is preliminary data.</text>
</comment>
<dbReference type="PROSITE" id="PS51257">
    <property type="entry name" value="PROKAR_LIPOPROTEIN"/>
    <property type="match status" value="1"/>
</dbReference>
<name>A0A2M8QEZ5_9CHLR</name>
<organism evidence="2 3">
    <name type="scientific">Candidatus Thermofonsia Clade 3 bacterium</name>
    <dbReference type="NCBI Taxonomy" id="2364212"/>
    <lineage>
        <taxon>Bacteria</taxon>
        <taxon>Bacillati</taxon>
        <taxon>Chloroflexota</taxon>
        <taxon>Candidatus Thermofontia</taxon>
        <taxon>Candidatus Thermofonsia Clade 3</taxon>
    </lineage>
</organism>
<protein>
    <submittedName>
        <fullName evidence="2">Uncharacterized protein</fullName>
    </submittedName>
</protein>
<feature type="signal peptide" evidence="1">
    <location>
        <begin position="1"/>
        <end position="20"/>
    </location>
</feature>